<dbReference type="Proteomes" id="UP000271162">
    <property type="component" value="Unassembled WGS sequence"/>
</dbReference>
<gene>
    <name evidence="1" type="ORF">NBR_LOCUS13350</name>
</gene>
<evidence type="ECO:0000313" key="3">
    <source>
        <dbReference type="WBParaSite" id="NBR_0001334901-mRNA-1"/>
    </source>
</evidence>
<protein>
    <submittedName>
        <fullName evidence="3">Late endosomal/lysosomal adaptor and MAPK and MTOR activator 1</fullName>
    </submittedName>
</protein>
<evidence type="ECO:0000313" key="2">
    <source>
        <dbReference type="Proteomes" id="UP000271162"/>
    </source>
</evidence>
<reference evidence="1 2" key="2">
    <citation type="submission" date="2018-11" db="EMBL/GenBank/DDBJ databases">
        <authorList>
            <consortium name="Pathogen Informatics"/>
        </authorList>
    </citation>
    <scope>NUCLEOTIDE SEQUENCE [LARGE SCALE GENOMIC DNA]</scope>
</reference>
<keyword evidence="2" id="KW-1185">Reference proteome</keyword>
<proteinExistence type="predicted"/>
<dbReference type="AlphaFoldDB" id="A0A0N4YAD9"/>
<dbReference type="WBParaSite" id="NBR_0001334901-mRNA-1">
    <property type="protein sequence ID" value="NBR_0001334901-mRNA-1"/>
    <property type="gene ID" value="NBR_0001334901"/>
</dbReference>
<accession>A0A0N4YAD9</accession>
<sequence length="95" mass="10745">MQCQKLNNLPYQYALQENLPKDRVVRLYSFPNVSSTTGGSTESAINGTTMTSNEYMRDLKNLSTLYKELVPPAGLEKDMADTLKETHTHVKWHGP</sequence>
<dbReference type="EMBL" id="UYSL01021013">
    <property type="protein sequence ID" value="VDL76939.1"/>
    <property type="molecule type" value="Genomic_DNA"/>
</dbReference>
<evidence type="ECO:0000313" key="1">
    <source>
        <dbReference type="EMBL" id="VDL76939.1"/>
    </source>
</evidence>
<name>A0A0N4YAD9_NIPBR</name>
<reference evidence="3" key="1">
    <citation type="submission" date="2017-02" db="UniProtKB">
        <authorList>
            <consortium name="WormBaseParasite"/>
        </authorList>
    </citation>
    <scope>IDENTIFICATION</scope>
</reference>
<organism evidence="3">
    <name type="scientific">Nippostrongylus brasiliensis</name>
    <name type="common">Rat hookworm</name>
    <dbReference type="NCBI Taxonomy" id="27835"/>
    <lineage>
        <taxon>Eukaryota</taxon>
        <taxon>Metazoa</taxon>
        <taxon>Ecdysozoa</taxon>
        <taxon>Nematoda</taxon>
        <taxon>Chromadorea</taxon>
        <taxon>Rhabditida</taxon>
        <taxon>Rhabditina</taxon>
        <taxon>Rhabditomorpha</taxon>
        <taxon>Strongyloidea</taxon>
        <taxon>Heligmosomidae</taxon>
        <taxon>Nippostrongylus</taxon>
    </lineage>
</organism>